<dbReference type="EMBL" id="CM056744">
    <property type="protein sequence ID" value="KAJ8665457.1"/>
    <property type="molecule type" value="Genomic_DNA"/>
</dbReference>
<sequence>MFKYRIKYGKLLELARNRSHSGEEISISWKNRKTIFSTCSSFFRLKNALVIPFHMTNTNSTEPLNENFKRPTPATTSSEKLSPAPHNQDEIIPSTGDTGNKSQGKGDGFILPRKRTKRSKKPKVEELNEVQIELKVITILEPVKPILEKLPSKEYVSFNYFNEFMKKSWGQPNTIEIARSIMPEVNIDNLVKTLEFAHTIVTESQDKARLTRLKNKLKGDPSDSEDTDSSQGQSSKSKSHLSA</sequence>
<name>A0ACC2N571_9HYME</name>
<evidence type="ECO:0000313" key="2">
    <source>
        <dbReference type="Proteomes" id="UP001239111"/>
    </source>
</evidence>
<dbReference type="Proteomes" id="UP001239111">
    <property type="component" value="Chromosome 4"/>
</dbReference>
<gene>
    <name evidence="1" type="ORF">QAD02_007119</name>
</gene>
<protein>
    <submittedName>
        <fullName evidence="1">Uncharacterized protein</fullName>
    </submittedName>
</protein>
<keyword evidence="2" id="KW-1185">Reference proteome</keyword>
<comment type="caution">
    <text evidence="1">The sequence shown here is derived from an EMBL/GenBank/DDBJ whole genome shotgun (WGS) entry which is preliminary data.</text>
</comment>
<accession>A0ACC2N571</accession>
<reference evidence="1" key="1">
    <citation type="submission" date="2023-04" db="EMBL/GenBank/DDBJ databases">
        <title>A chromosome-level genome assembly of the parasitoid wasp Eretmocerus hayati.</title>
        <authorList>
            <person name="Zhong Y."/>
            <person name="Liu S."/>
            <person name="Liu Y."/>
        </authorList>
    </citation>
    <scope>NUCLEOTIDE SEQUENCE</scope>
    <source>
        <strain evidence="1">ZJU_SS_LIU_2023</strain>
    </source>
</reference>
<proteinExistence type="predicted"/>
<evidence type="ECO:0000313" key="1">
    <source>
        <dbReference type="EMBL" id="KAJ8665457.1"/>
    </source>
</evidence>
<organism evidence="1 2">
    <name type="scientific">Eretmocerus hayati</name>
    <dbReference type="NCBI Taxonomy" id="131215"/>
    <lineage>
        <taxon>Eukaryota</taxon>
        <taxon>Metazoa</taxon>
        <taxon>Ecdysozoa</taxon>
        <taxon>Arthropoda</taxon>
        <taxon>Hexapoda</taxon>
        <taxon>Insecta</taxon>
        <taxon>Pterygota</taxon>
        <taxon>Neoptera</taxon>
        <taxon>Endopterygota</taxon>
        <taxon>Hymenoptera</taxon>
        <taxon>Apocrita</taxon>
        <taxon>Proctotrupomorpha</taxon>
        <taxon>Chalcidoidea</taxon>
        <taxon>Aphelinidae</taxon>
        <taxon>Aphelininae</taxon>
        <taxon>Eretmocerus</taxon>
    </lineage>
</organism>